<evidence type="ECO:0000256" key="3">
    <source>
        <dbReference type="ARBA" id="ARBA00022917"/>
    </source>
</evidence>
<evidence type="ECO:0000313" key="8">
    <source>
        <dbReference type="EMBL" id="ADI14188.1"/>
    </source>
</evidence>
<reference evidence="9" key="1">
    <citation type="submission" date="2010-05" db="EMBL/GenBank/DDBJ databases">
        <title>The complete genome of Truepera radiovictris DSM 17093.</title>
        <authorList>
            <consortium name="US DOE Joint Genome Institute (JGI-PGF)"/>
            <person name="Lucas S."/>
            <person name="Copeland A."/>
            <person name="Lapidus A."/>
            <person name="Glavina del Rio T."/>
            <person name="Dalin E."/>
            <person name="Tice H."/>
            <person name="Bruce D."/>
            <person name="Goodwin L."/>
            <person name="Pitluck S."/>
            <person name="Kyrpides N."/>
            <person name="Mavromatis K."/>
            <person name="Ovchinnikova G."/>
            <person name="Munk A.C."/>
            <person name="Detter J.C."/>
            <person name="Han C."/>
            <person name="Tapia R."/>
            <person name="Land M."/>
            <person name="Hauser L."/>
            <person name="Markowitz V."/>
            <person name="Cheng J.-F."/>
            <person name="Hugenholtz P."/>
            <person name="Woyke T."/>
            <person name="Wu D."/>
            <person name="Tindall B."/>
            <person name="Pomrenke H.G."/>
            <person name="Brambilla E."/>
            <person name="Klenk H.-P."/>
            <person name="Eisen J.A."/>
        </authorList>
    </citation>
    <scope>NUCLEOTIDE SEQUENCE [LARGE SCALE GENOMIC DNA]</scope>
    <source>
        <strain evidence="9">DSM 17093 / CIP 108686 / LMG 22925 / RQ-24</strain>
    </source>
</reference>
<dbReference type="FunFam" id="2.40.50.140:FF:000002">
    <property type="entry name" value="Translation initiation factor IF-1"/>
    <property type="match status" value="1"/>
</dbReference>
<keyword evidence="4" id="KW-0694">RNA-binding</keyword>
<evidence type="ECO:0000256" key="6">
    <source>
        <dbReference type="SAM" id="MobiDB-lite"/>
    </source>
</evidence>
<dbReference type="GO" id="GO:0005829">
    <property type="term" value="C:cytosol"/>
    <property type="evidence" value="ECO:0007669"/>
    <property type="project" value="TreeGrafter"/>
</dbReference>
<dbReference type="Proteomes" id="UP000000379">
    <property type="component" value="Chromosome"/>
</dbReference>
<protein>
    <recommendedName>
        <fullName evidence="4 5">Translation initiation factor IF-1</fullName>
    </recommendedName>
</protein>
<dbReference type="eggNOG" id="COG0361">
    <property type="taxonomic scope" value="Bacteria"/>
</dbReference>
<feature type="domain" description="S1-like" evidence="7">
    <location>
        <begin position="21"/>
        <end position="95"/>
    </location>
</feature>
<dbReference type="Pfam" id="PF01176">
    <property type="entry name" value="eIF-1a"/>
    <property type="match status" value="1"/>
</dbReference>
<dbReference type="GO" id="GO:0003743">
    <property type="term" value="F:translation initiation factor activity"/>
    <property type="evidence" value="ECO:0007669"/>
    <property type="project" value="UniProtKB-UniRule"/>
</dbReference>
<accession>D7CVG0</accession>
<dbReference type="EMBL" id="CP002049">
    <property type="protein sequence ID" value="ADI14188.1"/>
    <property type="molecule type" value="Genomic_DNA"/>
</dbReference>
<comment type="similarity">
    <text evidence="1 4">Belongs to the IF-1 family.</text>
</comment>
<evidence type="ECO:0000256" key="5">
    <source>
        <dbReference type="NCBIfam" id="TIGR00008"/>
    </source>
</evidence>
<dbReference type="STRING" id="649638.Trad_1061"/>
<organism evidence="8 9">
    <name type="scientific">Truepera radiovictrix (strain DSM 17093 / CIP 108686 / LMG 22925 / RQ-24)</name>
    <dbReference type="NCBI Taxonomy" id="649638"/>
    <lineage>
        <taxon>Bacteria</taxon>
        <taxon>Thermotogati</taxon>
        <taxon>Deinococcota</taxon>
        <taxon>Deinococci</taxon>
        <taxon>Trueperales</taxon>
        <taxon>Trueperaceae</taxon>
        <taxon>Truepera</taxon>
    </lineage>
</organism>
<dbReference type="AlphaFoldDB" id="D7CVG0"/>
<keyword evidence="4" id="KW-0699">rRNA-binding</keyword>
<reference evidence="8 9" key="2">
    <citation type="journal article" date="2011" name="Stand. Genomic Sci.">
        <title>Complete genome sequence of Truepera radiovictrix type strain (RQ-24).</title>
        <authorList>
            <person name="Ivanova N."/>
            <person name="Rohde C."/>
            <person name="Munk C."/>
            <person name="Nolan M."/>
            <person name="Lucas S."/>
            <person name="Del Rio T.G."/>
            <person name="Tice H."/>
            <person name="Deshpande S."/>
            <person name="Cheng J.F."/>
            <person name="Tapia R."/>
            <person name="Han C."/>
            <person name="Goodwin L."/>
            <person name="Pitluck S."/>
            <person name="Liolios K."/>
            <person name="Mavromatis K."/>
            <person name="Mikhailova N."/>
            <person name="Pati A."/>
            <person name="Chen A."/>
            <person name="Palaniappan K."/>
            <person name="Land M."/>
            <person name="Hauser L."/>
            <person name="Chang Y.J."/>
            <person name="Jeffries C.D."/>
            <person name="Brambilla E."/>
            <person name="Rohde M."/>
            <person name="Goker M."/>
            <person name="Tindall B.J."/>
            <person name="Woyke T."/>
            <person name="Bristow J."/>
            <person name="Eisen J.A."/>
            <person name="Markowitz V."/>
            <person name="Hugenholtz P."/>
            <person name="Kyrpides N.C."/>
            <person name="Klenk H.P."/>
            <person name="Lapidus A."/>
        </authorList>
    </citation>
    <scope>NUCLEOTIDE SEQUENCE [LARGE SCALE GENOMIC DNA]</scope>
    <source>
        <strain evidence="9">DSM 17093 / CIP 108686 / LMG 22925 / RQ-24</strain>
    </source>
</reference>
<dbReference type="CDD" id="cd04451">
    <property type="entry name" value="S1_IF1"/>
    <property type="match status" value="1"/>
</dbReference>
<dbReference type="HOGENOM" id="CLU_151267_0_2_0"/>
<feature type="region of interest" description="Disordered" evidence="6">
    <location>
        <begin position="1"/>
        <end position="32"/>
    </location>
</feature>
<comment type="subunit">
    <text evidence="4">Component of the 30S ribosomal translation pre-initiation complex which assembles on the 30S ribosome in the order IF-2 and IF-3, IF-1 and N-formylmethionyl-tRNA(fMet); mRNA recruitment can occur at any time during PIC assembly.</text>
</comment>
<sequence length="95" mass="10769">MARNRSGSSRRRSPAGGERPERPEETTQDTIRTEGVVLEARPNTTFLVQLDAGPEILAHVGGKMRRHYIRILPGDRVVLEISTYDPEKGRIVYRK</sequence>
<comment type="subcellular location">
    <subcellularLocation>
        <location evidence="4">Cytoplasm</location>
    </subcellularLocation>
</comment>
<dbReference type="InterPro" id="IPR012340">
    <property type="entry name" value="NA-bd_OB-fold"/>
</dbReference>
<dbReference type="PANTHER" id="PTHR33370">
    <property type="entry name" value="TRANSLATION INITIATION FACTOR IF-1, CHLOROPLASTIC"/>
    <property type="match status" value="1"/>
</dbReference>
<evidence type="ECO:0000313" key="9">
    <source>
        <dbReference type="Proteomes" id="UP000000379"/>
    </source>
</evidence>
<evidence type="ECO:0000259" key="7">
    <source>
        <dbReference type="PROSITE" id="PS50832"/>
    </source>
</evidence>
<keyword evidence="4" id="KW-0963">Cytoplasm</keyword>
<dbReference type="SUPFAM" id="SSF50249">
    <property type="entry name" value="Nucleic acid-binding proteins"/>
    <property type="match status" value="1"/>
</dbReference>
<evidence type="ECO:0000256" key="1">
    <source>
        <dbReference type="ARBA" id="ARBA00010939"/>
    </source>
</evidence>
<keyword evidence="2 4" id="KW-0396">Initiation factor</keyword>
<keyword evidence="3 4" id="KW-0648">Protein biosynthesis</keyword>
<dbReference type="GO" id="GO:0043022">
    <property type="term" value="F:ribosome binding"/>
    <property type="evidence" value="ECO:0007669"/>
    <property type="project" value="UniProtKB-UniRule"/>
</dbReference>
<keyword evidence="9" id="KW-1185">Reference proteome</keyword>
<dbReference type="GO" id="GO:0019843">
    <property type="term" value="F:rRNA binding"/>
    <property type="evidence" value="ECO:0007669"/>
    <property type="project" value="UniProtKB-UniRule"/>
</dbReference>
<dbReference type="KEGG" id="tra:Trad_1061"/>
<gene>
    <name evidence="4" type="primary">infA</name>
    <name evidence="8" type="ordered locus">Trad_1061</name>
</gene>
<evidence type="ECO:0000256" key="4">
    <source>
        <dbReference type="HAMAP-Rule" id="MF_00075"/>
    </source>
</evidence>
<dbReference type="Gene3D" id="2.40.50.140">
    <property type="entry name" value="Nucleic acid-binding proteins"/>
    <property type="match status" value="1"/>
</dbReference>
<dbReference type="NCBIfam" id="TIGR00008">
    <property type="entry name" value="infA"/>
    <property type="match status" value="1"/>
</dbReference>
<evidence type="ECO:0000256" key="2">
    <source>
        <dbReference type="ARBA" id="ARBA00022540"/>
    </source>
</evidence>
<dbReference type="InterPro" id="IPR006196">
    <property type="entry name" value="RNA-binding_domain_S1_IF1"/>
</dbReference>
<proteinExistence type="inferred from homology"/>
<dbReference type="InterPro" id="IPR004368">
    <property type="entry name" value="TIF_IF1"/>
</dbReference>
<dbReference type="PROSITE" id="PS50832">
    <property type="entry name" value="S1_IF1_TYPE"/>
    <property type="match status" value="1"/>
</dbReference>
<comment type="function">
    <text evidence="4">One of the essential components for the initiation of protein synthesis. Stabilizes the binding of IF-2 and IF-3 on the 30S subunit to which N-formylmethionyl-tRNA(fMet) subsequently binds. Helps modulate mRNA selection, yielding the 30S pre-initiation complex (PIC). Upon addition of the 50S ribosomal subunit IF-1, IF-2 and IF-3 are released leaving the mature 70S translation initiation complex.</text>
</comment>
<dbReference type="PANTHER" id="PTHR33370:SF1">
    <property type="entry name" value="TRANSLATION INITIATION FACTOR IF-1, CHLOROPLASTIC"/>
    <property type="match status" value="1"/>
</dbReference>
<dbReference type="OrthoDB" id="9803250at2"/>
<dbReference type="HAMAP" id="MF_00075">
    <property type="entry name" value="IF_1"/>
    <property type="match status" value="1"/>
</dbReference>
<name>D7CVG0_TRURR</name>